<proteinExistence type="predicted"/>
<sequence length="131" mass="14550">MSNLCNGLGSSSSRGTLRNRNRLDAQGSFPRRDASRMSAIDRSPASMAPNSNAMNAEVIYKWPELYLSDAMLSYDVFFPVEVQRTSIALLALVLSLRRNKLKSIGATRDHLLPEAERSKLLKFNASSTIPF</sequence>
<reference evidence="2" key="1">
    <citation type="journal article" date="2013" name="Nature">
        <title>The genomes of four tapeworm species reveal adaptations to parasitism.</title>
        <authorList>
            <person name="Tsai I.J."/>
            <person name="Zarowiecki M."/>
            <person name="Holroyd N."/>
            <person name="Garciarrubio A."/>
            <person name="Sanchez-Flores A."/>
            <person name="Brooks K.L."/>
            <person name="Tracey A."/>
            <person name="Bobes R.J."/>
            <person name="Fragoso G."/>
            <person name="Sciutto E."/>
            <person name="Aslett M."/>
            <person name="Beasley H."/>
            <person name="Bennett H.M."/>
            <person name="Cai J."/>
            <person name="Camicia F."/>
            <person name="Clark R."/>
            <person name="Cucher M."/>
            <person name="De Silva N."/>
            <person name="Day T.A."/>
            <person name="Deplazes P."/>
            <person name="Estrada K."/>
            <person name="Fernandez C."/>
            <person name="Holland P.W."/>
            <person name="Hou J."/>
            <person name="Hu S."/>
            <person name="Huckvale T."/>
            <person name="Hung S.S."/>
            <person name="Kamenetzky L."/>
            <person name="Keane J.A."/>
            <person name="Kiss F."/>
            <person name="Koziol U."/>
            <person name="Lambert O."/>
            <person name="Liu K."/>
            <person name="Luo X."/>
            <person name="Luo Y."/>
            <person name="Macchiaroli N."/>
            <person name="Nichol S."/>
            <person name="Paps J."/>
            <person name="Parkinson J."/>
            <person name="Pouchkina-Stantcheva N."/>
            <person name="Riddiford N."/>
            <person name="Rosenzvit M."/>
            <person name="Salinas G."/>
            <person name="Wasmuth J.D."/>
            <person name="Zamanian M."/>
            <person name="Zheng Y."/>
            <person name="Cai X."/>
            <person name="Soberon X."/>
            <person name="Olson P.D."/>
            <person name="Laclette J.P."/>
            <person name="Brehm K."/>
            <person name="Berriman M."/>
            <person name="Garciarrubio A."/>
            <person name="Bobes R.J."/>
            <person name="Fragoso G."/>
            <person name="Sanchez-Flores A."/>
            <person name="Estrada K."/>
            <person name="Cevallos M.A."/>
            <person name="Morett E."/>
            <person name="Gonzalez V."/>
            <person name="Portillo T."/>
            <person name="Ochoa-Leyva A."/>
            <person name="Jose M.V."/>
            <person name="Sciutto E."/>
            <person name="Landa A."/>
            <person name="Jimenez L."/>
            <person name="Valdes V."/>
            <person name="Carrero J.C."/>
            <person name="Larralde C."/>
            <person name="Morales-Montor J."/>
            <person name="Limon-Lason J."/>
            <person name="Soberon X."/>
            <person name="Laclette J.P."/>
        </authorList>
    </citation>
    <scope>NUCLEOTIDE SEQUENCE [LARGE SCALE GENOMIC DNA]</scope>
</reference>
<dbReference type="EMBL" id="LN902848">
    <property type="protein sequence ID" value="CUT99801.1"/>
    <property type="molecule type" value="Genomic_DNA"/>
</dbReference>
<feature type="compositionally biased region" description="Low complexity" evidence="1">
    <location>
        <begin position="1"/>
        <end position="18"/>
    </location>
</feature>
<keyword evidence="3" id="KW-1185">Reference proteome</keyword>
<name>A0A0S4MNE5_ECHMU</name>
<evidence type="ECO:0000313" key="2">
    <source>
        <dbReference type="EMBL" id="CUT99801.1"/>
    </source>
</evidence>
<dbReference type="OrthoDB" id="439993at2759"/>
<dbReference type="AlphaFoldDB" id="A0A0S4MNE5"/>
<protein>
    <submittedName>
        <fullName evidence="2">La protein 7</fullName>
    </submittedName>
</protein>
<organism evidence="2 3">
    <name type="scientific">Echinococcus multilocularis</name>
    <name type="common">Fox tapeworm</name>
    <dbReference type="NCBI Taxonomy" id="6211"/>
    <lineage>
        <taxon>Eukaryota</taxon>
        <taxon>Metazoa</taxon>
        <taxon>Spiralia</taxon>
        <taxon>Lophotrochozoa</taxon>
        <taxon>Platyhelminthes</taxon>
        <taxon>Cestoda</taxon>
        <taxon>Eucestoda</taxon>
        <taxon>Cyclophyllidea</taxon>
        <taxon>Taeniidae</taxon>
        <taxon>Echinococcus</taxon>
    </lineage>
</organism>
<evidence type="ECO:0000313" key="3">
    <source>
        <dbReference type="Proteomes" id="UP000017246"/>
    </source>
</evidence>
<evidence type="ECO:0000256" key="1">
    <source>
        <dbReference type="SAM" id="MobiDB-lite"/>
    </source>
</evidence>
<dbReference type="STRING" id="6211.A0A0S4MNE5"/>
<feature type="region of interest" description="Disordered" evidence="1">
    <location>
        <begin position="1"/>
        <end position="46"/>
    </location>
</feature>
<dbReference type="Proteomes" id="UP000017246">
    <property type="component" value="Unassembled WGS sequence"/>
</dbReference>
<reference evidence="2" key="2">
    <citation type="submission" date="2015-11" db="EMBL/GenBank/DDBJ databases">
        <authorList>
            <person name="Zhang Y."/>
            <person name="Guo Z."/>
        </authorList>
    </citation>
    <scope>NUCLEOTIDE SEQUENCE</scope>
</reference>
<accession>A0A0S4MNE5</accession>